<feature type="transmembrane region" description="Helical" evidence="7">
    <location>
        <begin position="7"/>
        <end position="27"/>
    </location>
</feature>
<evidence type="ECO:0000256" key="5">
    <source>
        <dbReference type="ARBA" id="ARBA00022989"/>
    </source>
</evidence>
<evidence type="ECO:0000256" key="7">
    <source>
        <dbReference type="RuleBase" id="RU363032"/>
    </source>
</evidence>
<dbReference type="CDD" id="cd06261">
    <property type="entry name" value="TM_PBP2"/>
    <property type="match status" value="1"/>
</dbReference>
<dbReference type="InterPro" id="IPR035906">
    <property type="entry name" value="MetI-like_sf"/>
</dbReference>
<name>A0A2N6SQ05_9LACT</name>
<dbReference type="InterPro" id="IPR000515">
    <property type="entry name" value="MetI-like"/>
</dbReference>
<keyword evidence="3" id="KW-1003">Cell membrane</keyword>
<comment type="subcellular location">
    <subcellularLocation>
        <location evidence="1 7">Cell membrane</location>
        <topology evidence="1 7">Multi-pass membrane protein</topology>
    </subcellularLocation>
</comment>
<feature type="domain" description="ABC transmembrane type-1" evidence="8">
    <location>
        <begin position="66"/>
        <end position="246"/>
    </location>
</feature>
<evidence type="ECO:0000256" key="2">
    <source>
        <dbReference type="ARBA" id="ARBA00022448"/>
    </source>
</evidence>
<dbReference type="EMBL" id="PNHE01000001">
    <property type="protein sequence ID" value="PMC59148.1"/>
    <property type="molecule type" value="Genomic_DNA"/>
</dbReference>
<comment type="caution">
    <text evidence="9">The sequence shown here is derived from an EMBL/GenBank/DDBJ whole genome shotgun (WGS) entry which is preliminary data.</text>
</comment>
<dbReference type="PANTHER" id="PTHR30043">
    <property type="entry name" value="PHOSPHONATES TRANSPORT SYSTEM PERMEASE PROTEIN"/>
    <property type="match status" value="1"/>
</dbReference>
<dbReference type="GO" id="GO:0055085">
    <property type="term" value="P:transmembrane transport"/>
    <property type="evidence" value="ECO:0007669"/>
    <property type="project" value="InterPro"/>
</dbReference>
<protein>
    <submittedName>
        <fullName evidence="9">Phosphonate ABC transporter permease</fullName>
    </submittedName>
</protein>
<dbReference type="PROSITE" id="PS50928">
    <property type="entry name" value="ABC_TM1"/>
    <property type="match status" value="1"/>
</dbReference>
<feature type="transmembrane region" description="Helical" evidence="7">
    <location>
        <begin position="199"/>
        <end position="219"/>
    </location>
</feature>
<dbReference type="Proteomes" id="UP000235682">
    <property type="component" value="Unassembled WGS sequence"/>
</dbReference>
<evidence type="ECO:0000256" key="4">
    <source>
        <dbReference type="ARBA" id="ARBA00022692"/>
    </source>
</evidence>
<evidence type="ECO:0000256" key="1">
    <source>
        <dbReference type="ARBA" id="ARBA00004651"/>
    </source>
</evidence>
<dbReference type="Gene3D" id="1.10.3720.10">
    <property type="entry name" value="MetI-like"/>
    <property type="match status" value="1"/>
</dbReference>
<dbReference type="AlphaFoldDB" id="A0A2N6SQ05"/>
<organism evidence="9 10">
    <name type="scientific">Dolosicoccus paucivorans</name>
    <dbReference type="NCBI Taxonomy" id="84521"/>
    <lineage>
        <taxon>Bacteria</taxon>
        <taxon>Bacillati</taxon>
        <taxon>Bacillota</taxon>
        <taxon>Bacilli</taxon>
        <taxon>Lactobacillales</taxon>
        <taxon>Aerococcaceae</taxon>
        <taxon>Dolosicoccus</taxon>
    </lineage>
</organism>
<keyword evidence="2 7" id="KW-0813">Transport</keyword>
<proteinExistence type="inferred from homology"/>
<feature type="transmembrane region" description="Helical" evidence="7">
    <location>
        <begin position="231"/>
        <end position="249"/>
    </location>
</feature>
<dbReference type="RefSeq" id="WP_102227579.1">
    <property type="nucleotide sequence ID" value="NZ_PNFY01000009.1"/>
</dbReference>
<comment type="similarity">
    <text evidence="7">Belongs to the binding-protein-dependent transport system permease family.</text>
</comment>
<gene>
    <name evidence="9" type="ORF">CJ205_00120</name>
</gene>
<keyword evidence="4 7" id="KW-0812">Transmembrane</keyword>
<dbReference type="OrthoDB" id="8557224at2"/>
<keyword evidence="5 7" id="KW-1133">Transmembrane helix</keyword>
<reference evidence="9 10" key="1">
    <citation type="submission" date="2017-09" db="EMBL/GenBank/DDBJ databases">
        <title>Bacterial strain isolated from the female urinary microbiota.</title>
        <authorList>
            <person name="Thomas-White K."/>
            <person name="Kumar N."/>
            <person name="Forster S."/>
            <person name="Putonti C."/>
            <person name="Lawley T."/>
            <person name="Wolfe A.J."/>
        </authorList>
    </citation>
    <scope>NUCLEOTIDE SEQUENCE [LARGE SCALE GENOMIC DNA]</scope>
    <source>
        <strain evidence="9 10">UMB0852</strain>
    </source>
</reference>
<keyword evidence="6 7" id="KW-0472">Membrane</keyword>
<dbReference type="SUPFAM" id="SSF161098">
    <property type="entry name" value="MetI-like"/>
    <property type="match status" value="1"/>
</dbReference>
<evidence type="ECO:0000256" key="3">
    <source>
        <dbReference type="ARBA" id="ARBA00022475"/>
    </source>
</evidence>
<accession>A0A2N6SQ05</accession>
<keyword evidence="10" id="KW-1185">Reference proteome</keyword>
<evidence type="ECO:0000256" key="6">
    <source>
        <dbReference type="ARBA" id="ARBA00023136"/>
    </source>
</evidence>
<dbReference type="PANTHER" id="PTHR30043:SF1">
    <property type="entry name" value="ABC TRANSPORT SYSTEM PERMEASE PROTEIN P69"/>
    <property type="match status" value="1"/>
</dbReference>
<dbReference type="STRING" id="84521.SAMN04487994_10314"/>
<dbReference type="GO" id="GO:0005886">
    <property type="term" value="C:plasma membrane"/>
    <property type="evidence" value="ECO:0007669"/>
    <property type="project" value="UniProtKB-SubCell"/>
</dbReference>
<sequence length="257" mass="29039">MNLSVKYPRLIVSFILFSCVILNFWSIDWPTPLMNPGGKVLLMKMWQGLIHLDITKSTLMTGLHGLWVTLSYALAAISLSSLLALVLSFLASNLWGAHPLLAQLTWMVIRGLRVVHELVWAWLFVTSIGLTPWSGILALTLPYTGYLAKIYTELLQEVPQSTIETLKTCGANPLQIFFYGYLPLAFPEMLSYTMYRLECAIRSSSVLSFVGLGGIGFHIQLALQDMRFNEVWTYLLLLTLLIWLIDQWGHAIRTVSI</sequence>
<dbReference type="Pfam" id="PF00528">
    <property type="entry name" value="BPD_transp_1"/>
    <property type="match status" value="1"/>
</dbReference>
<evidence type="ECO:0000313" key="9">
    <source>
        <dbReference type="EMBL" id="PMC59148.1"/>
    </source>
</evidence>
<feature type="transmembrane region" description="Helical" evidence="7">
    <location>
        <begin position="66"/>
        <end position="87"/>
    </location>
</feature>
<feature type="transmembrane region" description="Helical" evidence="7">
    <location>
        <begin position="94"/>
        <end position="112"/>
    </location>
</feature>
<feature type="transmembrane region" description="Helical" evidence="7">
    <location>
        <begin position="118"/>
        <end position="141"/>
    </location>
</feature>
<evidence type="ECO:0000259" key="8">
    <source>
        <dbReference type="PROSITE" id="PS50928"/>
    </source>
</evidence>
<evidence type="ECO:0000313" key="10">
    <source>
        <dbReference type="Proteomes" id="UP000235682"/>
    </source>
</evidence>